<dbReference type="AlphaFoldDB" id="A0A1H7FNM9"/>
<accession>A0A1H7FNM9</accession>
<dbReference type="GO" id="GO:0005829">
    <property type="term" value="C:cytosol"/>
    <property type="evidence" value="ECO:0007669"/>
    <property type="project" value="TreeGrafter"/>
</dbReference>
<dbReference type="SUPFAM" id="SSF52151">
    <property type="entry name" value="FabD/lysophospholipase-like"/>
    <property type="match status" value="1"/>
</dbReference>
<evidence type="ECO:0000256" key="1">
    <source>
        <dbReference type="SAM" id="Phobius"/>
    </source>
</evidence>
<keyword evidence="1" id="KW-1133">Transmembrane helix</keyword>
<feature type="transmembrane region" description="Helical" evidence="1">
    <location>
        <begin position="331"/>
        <end position="354"/>
    </location>
</feature>
<dbReference type="Proteomes" id="UP000182719">
    <property type="component" value="Unassembled WGS sequence"/>
</dbReference>
<dbReference type="EMBL" id="FOAP01000001">
    <property type="protein sequence ID" value="SEK27578.1"/>
    <property type="molecule type" value="Genomic_DNA"/>
</dbReference>
<dbReference type="PANTHER" id="PTHR10728">
    <property type="entry name" value="CYTOSOLIC PHOSPHOLIPASE A2"/>
    <property type="match status" value="1"/>
</dbReference>
<protein>
    <submittedName>
        <fullName evidence="2">Patatin-like phospholipase</fullName>
    </submittedName>
</protein>
<organism evidence="2 3">
    <name type="scientific">Stigmatella aurantiaca</name>
    <dbReference type="NCBI Taxonomy" id="41"/>
    <lineage>
        <taxon>Bacteria</taxon>
        <taxon>Pseudomonadati</taxon>
        <taxon>Myxococcota</taxon>
        <taxon>Myxococcia</taxon>
        <taxon>Myxococcales</taxon>
        <taxon>Cystobacterineae</taxon>
        <taxon>Archangiaceae</taxon>
        <taxon>Stigmatella</taxon>
    </lineage>
</organism>
<sequence length="856" mass="93971">MTHNKLEPVKTGAPNHSHQLPPYIYASELTEIKIRRRVLGLPAPTGESGAQPSPKHGLVGLALSGGGIRSSTFSLGVIQALACRLRPNGGTVLPDGMTVFEKVDYLSTVSGGGYTGALLSSLLGTPGAEHAPFPLQKPLGQNEPPLLQHLRNGSNYLSPGGLLDQLRLPFQVARGLLLNIALVFPWILLAVFGTELLYKLSYHLPGTGFIQALVAGGTVLLAAAVLSFALFSRRFRHVLGWKERNRIELGASALFGLVLFAALLAPITSVVVWAIEIPWKLDDTLAKVLGELSTAFLRWVLLLMGGLGAVGVLLWKQLRRVWELARGKLTLYALSLVGPGVIFATYVLLCMYYIESPSIHPSYKELLRMAPPQRSTEGVMVPGEFTKLFNHEVNRENGYCAIKLGRLDEGWLIWTMADGQQGCPLPNPCMLQDEGGCTSDQNVPNFWHLKGGQKTFLTDATLRITTHYRPELWPQRDLPVLALAVVWALLTLLLLDINSTSLHGFYRDRLSKLYLVRPVDQSIESTDELKLSELNNKGEGSAAPYHLVNATLNLHGSSELELRGRKSDFFIFSKNYCGSPHTGFCPTADLEQVDPRINLGAAMAISGAAAAPNMGTLNLNQLRFLMAMLNARLSYWVPNPRRVVDKGTASWRWPSGPGALHLLCEASGFLDASGPYVNVSDGGHLENLGVYELLRRRCKVIIAIDGEADPDMKFPSLHTLMRYAWIDLGVRIELKLDELRPMPGGMPSQHITIGTIHYGRATGGDELRGTFVYIKSSVTGDENLVISDYRAAQPKFPHESTADQFFTEHQFESYRALGEHIGESLLEMKEFTVLFGAEAPKEPTRTAETQPLIQVA</sequence>
<feature type="transmembrane region" description="Helical" evidence="1">
    <location>
        <begin position="252"/>
        <end position="275"/>
    </location>
</feature>
<feature type="transmembrane region" description="Helical" evidence="1">
    <location>
        <begin position="295"/>
        <end position="315"/>
    </location>
</feature>
<feature type="transmembrane region" description="Helical" evidence="1">
    <location>
        <begin position="176"/>
        <end position="198"/>
    </location>
</feature>
<name>A0A1H7FNM9_STIAU</name>
<keyword evidence="1" id="KW-0812">Transmembrane</keyword>
<keyword evidence="3" id="KW-1185">Reference proteome</keyword>
<evidence type="ECO:0000313" key="2">
    <source>
        <dbReference type="EMBL" id="SEK27578.1"/>
    </source>
</evidence>
<dbReference type="GO" id="GO:0004623">
    <property type="term" value="F:phospholipase A2 activity"/>
    <property type="evidence" value="ECO:0007669"/>
    <property type="project" value="TreeGrafter"/>
</dbReference>
<dbReference type="GO" id="GO:0046475">
    <property type="term" value="P:glycerophospholipid catabolic process"/>
    <property type="evidence" value="ECO:0007669"/>
    <property type="project" value="TreeGrafter"/>
</dbReference>
<dbReference type="OrthoDB" id="9813090at2"/>
<proteinExistence type="predicted"/>
<gene>
    <name evidence="2" type="ORF">SAMN05444354_101166</name>
</gene>
<keyword evidence="1" id="KW-0472">Membrane</keyword>
<feature type="transmembrane region" description="Helical" evidence="1">
    <location>
        <begin position="210"/>
        <end position="231"/>
    </location>
</feature>
<dbReference type="PANTHER" id="PTHR10728:SF40">
    <property type="entry name" value="PATATIN FAMILY PROTEIN"/>
    <property type="match status" value="1"/>
</dbReference>
<reference evidence="3" key="1">
    <citation type="submission" date="2016-10" db="EMBL/GenBank/DDBJ databases">
        <authorList>
            <person name="Varghese N."/>
            <person name="Submissions S."/>
        </authorList>
    </citation>
    <scope>NUCLEOTIDE SEQUENCE [LARGE SCALE GENOMIC DNA]</scope>
    <source>
        <strain evidence="3">DSM 17044</strain>
    </source>
</reference>
<dbReference type="InterPro" id="IPR016035">
    <property type="entry name" value="Acyl_Trfase/lysoPLipase"/>
</dbReference>
<evidence type="ECO:0000313" key="3">
    <source>
        <dbReference type="Proteomes" id="UP000182719"/>
    </source>
</evidence>
<dbReference type="RefSeq" id="WP_083422964.1">
    <property type="nucleotide sequence ID" value="NZ_FOAP01000001.1"/>
</dbReference>
<dbReference type="Gene3D" id="3.40.1090.10">
    <property type="entry name" value="Cytosolic phospholipase A2 catalytic domain"/>
    <property type="match status" value="2"/>
</dbReference>